<dbReference type="HOGENOM" id="CLU_118960_1_0_0"/>
<comment type="cofactor">
    <cofactor evidence="1">
        <name>Cu(2+)</name>
        <dbReference type="ChEBI" id="CHEBI:29036"/>
    </cofactor>
</comment>
<protein>
    <recommendedName>
        <fullName evidence="4">Desulfoferrodoxin</fullName>
        <ecNumber evidence="3">1.15.1.2</ecNumber>
    </recommendedName>
    <alternativeName>
        <fullName evidence="10">Superoxide reductase</fullName>
    </alternativeName>
</protein>
<dbReference type="InterPro" id="IPR002742">
    <property type="entry name" value="Desulfoferrodoxin_Fe-bd_dom"/>
</dbReference>
<comment type="cofactor">
    <cofactor evidence="12">
        <name>Fe(3+)</name>
        <dbReference type="ChEBI" id="CHEBI:29034"/>
    </cofactor>
    <text evidence="12">Binds 1 Fe(3+) ion per subunit. The iron ion 1 is coordinated via 4 cysteine residues.</text>
</comment>
<evidence type="ECO:0000256" key="11">
    <source>
        <dbReference type="ARBA" id="ARBA00047448"/>
    </source>
</evidence>
<dbReference type="AlphaFoldDB" id="B0VJ19"/>
<dbReference type="OrthoDB" id="9814936at2"/>
<dbReference type="InterPro" id="IPR036073">
    <property type="entry name" value="Desulfoferrodoxin_Fe-bd_dom_sf"/>
</dbReference>
<dbReference type="InterPro" id="IPR051233">
    <property type="entry name" value="Desulfoferrodoxin_SOR"/>
</dbReference>
<evidence type="ECO:0000256" key="2">
    <source>
        <dbReference type="ARBA" id="ARBA00005941"/>
    </source>
</evidence>
<feature type="binding site" evidence="12">
    <location>
        <position position="75"/>
    </location>
    <ligand>
        <name>Fe cation</name>
        <dbReference type="ChEBI" id="CHEBI:24875"/>
        <label>2</label>
        <note>catalytic</note>
    </ligand>
</feature>
<feature type="binding site" evidence="12">
    <location>
        <position position="13"/>
    </location>
    <ligand>
        <name>Fe cation</name>
        <dbReference type="ChEBI" id="CHEBI:24875"/>
        <label>1</label>
    </ligand>
</feature>
<evidence type="ECO:0000313" key="16">
    <source>
        <dbReference type="Proteomes" id="UP000002019"/>
    </source>
</evidence>
<evidence type="ECO:0000256" key="5">
    <source>
        <dbReference type="ARBA" id="ARBA00022448"/>
    </source>
</evidence>
<reference evidence="15 16" key="1">
    <citation type="journal article" date="2008" name="J. Bacteriol.">
        <title>'Candidatus Cloacamonas acidaminovorans': genome sequence reconstruction provides a first glimpse of a new bacterial division.</title>
        <authorList>
            <person name="Pelletier E."/>
            <person name="Kreimeyer A."/>
            <person name="Bocs S."/>
            <person name="Rouy Z."/>
            <person name="Gyapay G."/>
            <person name="Chouari R."/>
            <person name="Riviere D."/>
            <person name="Ganesan A."/>
            <person name="Daegelen P."/>
            <person name="Sghir A."/>
            <person name="Cohen G.N."/>
            <person name="Medigue C."/>
            <person name="Weissenbach J."/>
            <person name="Le Paslier D."/>
        </authorList>
    </citation>
    <scope>NUCLEOTIDE SEQUENCE [LARGE SCALE GENOMIC DNA]</scope>
    <source>
        <strain evidence="16">Evry</strain>
    </source>
</reference>
<feature type="domain" description="Desulfoferrodoxin ferrous iron-binding" evidence="13">
    <location>
        <begin position="42"/>
        <end position="124"/>
    </location>
</feature>
<keyword evidence="8 12" id="KW-0408">Iron</keyword>
<organism evidence="15 16">
    <name type="scientific">Cloacimonas acidaminovorans (strain Evry)</name>
    <dbReference type="NCBI Taxonomy" id="459349"/>
    <lineage>
        <taxon>Bacteria</taxon>
        <taxon>Pseudomonadati</taxon>
        <taxon>Candidatus Cloacimonadota</taxon>
        <taxon>Candidatus Cloacimonadia</taxon>
        <taxon>Candidatus Cloacimonadales</taxon>
        <taxon>Candidatus Cloacimonadaceae</taxon>
        <taxon>Candidatus Cloacimonas</taxon>
    </lineage>
</organism>
<evidence type="ECO:0000259" key="13">
    <source>
        <dbReference type="Pfam" id="PF01880"/>
    </source>
</evidence>
<comment type="cofactor">
    <cofactor evidence="12">
        <name>Fe(2+)</name>
        <dbReference type="ChEBI" id="CHEBI:29033"/>
    </cofactor>
    <text evidence="12">Binds 1 Fe(2+) ion per subunit. The iron ion 2 is coordinated via four histidines and one cysteine residue.</text>
</comment>
<dbReference type="GO" id="GO:0050605">
    <property type="term" value="F:superoxide reductase activity"/>
    <property type="evidence" value="ECO:0007669"/>
    <property type="project" value="UniProtKB-EC"/>
</dbReference>
<evidence type="ECO:0000256" key="12">
    <source>
        <dbReference type="PIRSR" id="PIRSR604793-1"/>
    </source>
</evidence>
<keyword evidence="16" id="KW-1185">Reference proteome</keyword>
<dbReference type="InterPro" id="IPR038094">
    <property type="entry name" value="Desulfoferrodoxin_N_sf"/>
</dbReference>
<dbReference type="RefSeq" id="WP_015425078.1">
    <property type="nucleotide sequence ID" value="NC_020449.1"/>
</dbReference>
<proteinExistence type="inferred from homology"/>
<evidence type="ECO:0000256" key="9">
    <source>
        <dbReference type="ARBA" id="ARBA00024690"/>
    </source>
</evidence>
<dbReference type="EC" id="1.15.1.2" evidence="3"/>
<dbReference type="InterPro" id="IPR004793">
    <property type="entry name" value="Desulfoferrodoxin_rbo"/>
</dbReference>
<sequence length="125" mass="14028">MIALRQMWHCPICGNVVEVIYVGGGELVCCGQPMQLLKENTVDAAVEKHIPVVTDLGDKIEVSVGSIPHPMEEKHYITCIEVLMEKKVLRKELKPGDEPKAKFCVKMDKVIAVREYCNVHGLWKA</sequence>
<dbReference type="Pfam" id="PF06397">
    <property type="entry name" value="Desulfoferrod_N"/>
    <property type="match status" value="1"/>
</dbReference>
<comment type="catalytic activity">
    <reaction evidence="11">
        <text>reduced [rubredoxin] + superoxide + 2 H(+) = oxidized [rubredoxin] + H2O2</text>
        <dbReference type="Rhea" id="RHEA:21324"/>
        <dbReference type="Rhea" id="RHEA-COMP:10302"/>
        <dbReference type="Rhea" id="RHEA-COMP:10303"/>
        <dbReference type="ChEBI" id="CHEBI:15378"/>
        <dbReference type="ChEBI" id="CHEBI:16240"/>
        <dbReference type="ChEBI" id="CHEBI:18421"/>
        <dbReference type="ChEBI" id="CHEBI:29033"/>
        <dbReference type="ChEBI" id="CHEBI:29034"/>
        <dbReference type="EC" id="1.15.1.2"/>
    </reaction>
</comment>
<dbReference type="GO" id="GO:0019430">
    <property type="term" value="P:removal of superoxide radicals"/>
    <property type="evidence" value="ECO:0007669"/>
    <property type="project" value="InterPro"/>
</dbReference>
<dbReference type="NCBIfam" id="TIGR00332">
    <property type="entry name" value="neela_ferrous"/>
    <property type="match status" value="1"/>
</dbReference>
<feature type="domain" description="Desulfoferrodoxin N-terminal" evidence="14">
    <location>
        <begin position="6"/>
        <end position="37"/>
    </location>
</feature>
<evidence type="ECO:0000256" key="10">
    <source>
        <dbReference type="ARBA" id="ARBA00031398"/>
    </source>
</evidence>
<feature type="binding site" evidence="12">
    <location>
        <position position="29"/>
    </location>
    <ligand>
        <name>Fe cation</name>
        <dbReference type="ChEBI" id="CHEBI:24875"/>
        <label>1</label>
    </ligand>
</feature>
<dbReference type="SUPFAM" id="SSF57802">
    <property type="entry name" value="Rubredoxin-like"/>
    <property type="match status" value="1"/>
</dbReference>
<dbReference type="Gene3D" id="2.60.40.730">
    <property type="entry name" value="SOR catalytic domain"/>
    <property type="match status" value="1"/>
</dbReference>
<feature type="binding site" evidence="12">
    <location>
        <position position="117"/>
    </location>
    <ligand>
        <name>Fe cation</name>
        <dbReference type="ChEBI" id="CHEBI:24875"/>
        <label>1</label>
    </ligand>
</feature>
<evidence type="ECO:0000256" key="4">
    <source>
        <dbReference type="ARBA" id="ARBA00014839"/>
    </source>
</evidence>
<evidence type="ECO:0000256" key="7">
    <source>
        <dbReference type="ARBA" id="ARBA00022982"/>
    </source>
</evidence>
<dbReference type="Pfam" id="PF01880">
    <property type="entry name" value="Desulfoferrodox"/>
    <property type="match status" value="1"/>
</dbReference>
<keyword evidence="6 12" id="KW-0479">Metal-binding</keyword>
<dbReference type="NCBIfam" id="TIGR00320">
    <property type="entry name" value="dfx_rbo"/>
    <property type="match status" value="1"/>
</dbReference>
<feature type="binding site" evidence="12">
    <location>
        <position position="69"/>
    </location>
    <ligand>
        <name>Fe cation</name>
        <dbReference type="ChEBI" id="CHEBI:24875"/>
        <label>2</label>
        <note>catalytic</note>
    </ligand>
</feature>
<dbReference type="eggNOG" id="COG2033">
    <property type="taxonomic scope" value="Bacteria"/>
</dbReference>
<feature type="binding site" evidence="12">
    <location>
        <position position="49"/>
    </location>
    <ligand>
        <name>Fe cation</name>
        <dbReference type="ChEBI" id="CHEBI:24875"/>
        <label>2</label>
        <note>catalytic</note>
    </ligand>
</feature>
<dbReference type="KEGG" id="caci:CLOAM1366"/>
<dbReference type="NCBIfam" id="TIGR00319">
    <property type="entry name" value="desulf_FeS4"/>
    <property type="match status" value="1"/>
</dbReference>
<dbReference type="GO" id="GO:0005506">
    <property type="term" value="F:iron ion binding"/>
    <property type="evidence" value="ECO:0007669"/>
    <property type="project" value="InterPro"/>
</dbReference>
<evidence type="ECO:0000256" key="8">
    <source>
        <dbReference type="ARBA" id="ARBA00023004"/>
    </source>
</evidence>
<evidence type="ECO:0000256" key="1">
    <source>
        <dbReference type="ARBA" id="ARBA00001973"/>
    </source>
</evidence>
<feature type="binding site" evidence="12">
    <location>
        <position position="120"/>
    </location>
    <ligand>
        <name>Fe cation</name>
        <dbReference type="ChEBI" id="CHEBI:24875"/>
        <label>1</label>
    </ligand>
</feature>
<evidence type="ECO:0000256" key="6">
    <source>
        <dbReference type="ARBA" id="ARBA00022723"/>
    </source>
</evidence>
<feature type="binding site" evidence="12">
    <location>
        <position position="10"/>
    </location>
    <ligand>
        <name>Fe cation</name>
        <dbReference type="ChEBI" id="CHEBI:24875"/>
        <label>1</label>
    </ligand>
</feature>
<name>B0VJ19_CLOAI</name>
<evidence type="ECO:0000259" key="14">
    <source>
        <dbReference type="Pfam" id="PF06397"/>
    </source>
</evidence>
<evidence type="ECO:0000256" key="3">
    <source>
        <dbReference type="ARBA" id="ARBA00012679"/>
    </source>
</evidence>
<comment type="function">
    <text evidence="9">Catalyzes the one-electron reduction of superoxide anion radical to hydrogen peroxide at a nonheme ferrous iron center. Plays a fundamental role in case of oxidative stress via its superoxide detoxification activity.</text>
</comment>
<dbReference type="Gene3D" id="2.20.28.100">
    <property type="entry name" value="Desulphoferrodoxin, N-terminal domain"/>
    <property type="match status" value="1"/>
</dbReference>
<feature type="binding site" evidence="12">
    <location>
        <position position="30"/>
    </location>
    <ligand>
        <name>Fe cation</name>
        <dbReference type="ChEBI" id="CHEBI:24875"/>
        <label>1</label>
    </ligand>
</feature>
<keyword evidence="5" id="KW-0813">Transport</keyword>
<evidence type="ECO:0000313" key="15">
    <source>
        <dbReference type="EMBL" id="CAO81220.1"/>
    </source>
</evidence>
<dbReference type="Proteomes" id="UP000002019">
    <property type="component" value="Chromosome"/>
</dbReference>
<accession>B0VJ19</accession>
<dbReference type="PANTHER" id="PTHR36541">
    <property type="entry name" value="SUPEROXIDE REDUCTASE-RELATED"/>
    <property type="match status" value="1"/>
</dbReference>
<keyword evidence="15" id="KW-0560">Oxidoreductase</keyword>
<comment type="similarity">
    <text evidence="2">Belongs to the desulfoferrodoxin family.</text>
</comment>
<gene>
    <name evidence="15" type="primary">dfx</name>
    <name evidence="15" type="ordered locus">CLOAM1366</name>
</gene>
<dbReference type="STRING" id="459349.CLOAM1366"/>
<dbReference type="EMBL" id="CU466930">
    <property type="protein sequence ID" value="CAO81220.1"/>
    <property type="molecule type" value="Genomic_DNA"/>
</dbReference>
<keyword evidence="7" id="KW-0249">Electron transport</keyword>
<dbReference type="InterPro" id="IPR004462">
    <property type="entry name" value="Desulfoferrodoxin_N"/>
</dbReference>
<dbReference type="PANTHER" id="PTHR36541:SF1">
    <property type="entry name" value="SUPEROXIDE REDUCTASE-RELATED"/>
    <property type="match status" value="1"/>
</dbReference>
<dbReference type="CDD" id="cd00974">
    <property type="entry name" value="DSRD"/>
    <property type="match status" value="1"/>
</dbReference>
<dbReference type="SUPFAM" id="SSF49367">
    <property type="entry name" value="Superoxide reductase-like"/>
    <property type="match status" value="1"/>
</dbReference>